<evidence type="ECO:0000259" key="1">
    <source>
        <dbReference type="Pfam" id="PF07484"/>
    </source>
</evidence>
<dbReference type="Pfam" id="PF07484">
    <property type="entry name" value="Collar"/>
    <property type="match status" value="1"/>
</dbReference>
<dbReference type="Proteomes" id="UP000008748">
    <property type="component" value="Unassembled WGS sequence"/>
</dbReference>
<proteinExistence type="predicted"/>
<dbReference type="Gene3D" id="3.90.1340.10">
    <property type="entry name" value="Phage tail collar domain"/>
    <property type="match status" value="1"/>
</dbReference>
<dbReference type="PATRIC" id="fig|1094552.3.peg.708"/>
<reference evidence="2 3" key="1">
    <citation type="submission" date="2012-03" db="EMBL/GenBank/DDBJ databases">
        <title>The Genome Sequence of Bartonella birtlesii LL-WM9.</title>
        <authorList>
            <consortium name="The Broad Institute Genome Sequencing Platform"/>
            <consortium name="The Broad Institute Genome Sequencing Center for Infectious Disease"/>
            <person name="Feldgarden M."/>
            <person name="Kirby J."/>
            <person name="Kosoy M."/>
            <person name="Birtles R."/>
            <person name="Probert W.S."/>
            <person name="Chiaraviglio L."/>
            <person name="Young S.K."/>
            <person name="Zeng Q."/>
            <person name="Gargeya S."/>
            <person name="Fitzgerald M."/>
            <person name="Haas B."/>
            <person name="Abouelleil A."/>
            <person name="Alvarado L."/>
            <person name="Arachchi H.M."/>
            <person name="Berlin A."/>
            <person name="Chapman S.B."/>
            <person name="Gearin G."/>
            <person name="Goldberg J."/>
            <person name="Griggs A."/>
            <person name="Gujja S."/>
            <person name="Hansen M."/>
            <person name="Heiman D."/>
            <person name="Howarth C."/>
            <person name="Larimer J."/>
            <person name="Lui A."/>
            <person name="MacDonald P.J.P."/>
            <person name="McCowen C."/>
            <person name="Montmayeur A."/>
            <person name="Murphy C."/>
            <person name="Neiman D."/>
            <person name="Pearson M."/>
            <person name="Priest M."/>
            <person name="Roberts A."/>
            <person name="Saif S."/>
            <person name="Shea T."/>
            <person name="Sisk P."/>
            <person name="Stolte C."/>
            <person name="Sykes S."/>
            <person name="Wortman J."/>
            <person name="Nusbaum C."/>
            <person name="Birren B."/>
        </authorList>
    </citation>
    <scope>NUCLEOTIDE SEQUENCE [LARGE SCALE GENOMIC DNA]</scope>
    <source>
        <strain evidence="2 3">LL-WM9</strain>
    </source>
</reference>
<name>J1J063_9HYPH</name>
<dbReference type="SUPFAM" id="SSF88874">
    <property type="entry name" value="Receptor-binding domain of short tail fibre protein gp12"/>
    <property type="match status" value="1"/>
</dbReference>
<dbReference type="HOGENOM" id="CLU_050492_0_0_5"/>
<accession>J1J063</accession>
<dbReference type="EMBL" id="AIMC01000010">
    <property type="protein sequence ID" value="EJF76925.1"/>
    <property type="molecule type" value="Genomic_DNA"/>
</dbReference>
<evidence type="ECO:0000313" key="3">
    <source>
        <dbReference type="Proteomes" id="UP000008748"/>
    </source>
</evidence>
<dbReference type="AlphaFoldDB" id="J1J063"/>
<keyword evidence="3" id="KW-1185">Reference proteome</keyword>
<gene>
    <name evidence="2" type="ORF">ME7_00675</name>
</gene>
<dbReference type="InterPro" id="IPR037053">
    <property type="entry name" value="Phage_tail_collar_dom_sf"/>
</dbReference>
<evidence type="ECO:0000313" key="2">
    <source>
        <dbReference type="EMBL" id="EJF76925.1"/>
    </source>
</evidence>
<dbReference type="InterPro" id="IPR011083">
    <property type="entry name" value="Phage_tail_collar_dom"/>
</dbReference>
<organism evidence="2 3">
    <name type="scientific">Bartonella birtlesii LL-WM9</name>
    <dbReference type="NCBI Taxonomy" id="1094552"/>
    <lineage>
        <taxon>Bacteria</taxon>
        <taxon>Pseudomonadati</taxon>
        <taxon>Pseudomonadota</taxon>
        <taxon>Alphaproteobacteria</taxon>
        <taxon>Hyphomicrobiales</taxon>
        <taxon>Bartonellaceae</taxon>
        <taxon>Bartonella</taxon>
    </lineage>
</organism>
<protein>
    <recommendedName>
        <fullName evidence="1">Phage tail collar domain-containing protein</fullName>
    </recommendedName>
</protein>
<dbReference type="RefSeq" id="WP_006589603.1">
    <property type="nucleotide sequence ID" value="NZ_JH725076.1"/>
</dbReference>
<feature type="domain" description="Phage tail collar" evidence="1">
    <location>
        <begin position="162"/>
        <end position="218"/>
    </location>
</feature>
<comment type="caution">
    <text evidence="2">The sequence shown here is derived from an EMBL/GenBank/DDBJ whole genome shotgun (WGS) entry which is preliminary data.</text>
</comment>
<sequence length="429" mass="47877">MSTIYDWSLTALENAGADGFINWLEGQAPHTVNDSARCMMQRIREYLTDTGGVLEGILKFDDKQQTTAIMLETKSQFKEYKNGIVVWFKAKGKNVGATTVSLDSLSSKPVYKATEEGIFPLVGGEIQKGSIYSLVYDEEISGWQLLNPTMRKVHSFRRLPAGFIGAFAMELLPAGWLLCDGQAYSRLLYSDLFAAIGTMWGPGNGEKTFNVPDLRGMFLRGFDYFGFVDAGRSFSSMQQCSLREHEHGLVFPSATYISTRSRRASSSVKASSRRKRSVYVDYEVIGEDHVTETRNNLRGRTGRRRCFSSSLWGEDNADCFGDGQDALPSRSPSLQNEECVGLTGDALRKCNEAFEGISPPTGEETLSQTRKAYTTHPFFIEHDSAMRPYIFPKVFGEDLGEHDHTIMMGRFGGEETRPINVSVIYGIKT</sequence>